<feature type="domain" description="ABC3 transporter permease C-terminal" evidence="7">
    <location>
        <begin position="22"/>
        <end position="129"/>
    </location>
</feature>
<evidence type="ECO:0000313" key="9">
    <source>
        <dbReference type="Proteomes" id="UP001275315"/>
    </source>
</evidence>
<evidence type="ECO:0000256" key="6">
    <source>
        <dbReference type="SAM" id="Phobius"/>
    </source>
</evidence>
<dbReference type="InterPro" id="IPR003838">
    <property type="entry name" value="ABC3_permease_C"/>
</dbReference>
<feature type="transmembrane region" description="Helical" evidence="6">
    <location>
        <begin position="20"/>
        <end position="44"/>
    </location>
</feature>
<evidence type="ECO:0000256" key="3">
    <source>
        <dbReference type="ARBA" id="ARBA00022692"/>
    </source>
</evidence>
<protein>
    <submittedName>
        <fullName evidence="8">FtsX-like permease family protein</fullName>
    </submittedName>
</protein>
<evidence type="ECO:0000259" key="7">
    <source>
        <dbReference type="Pfam" id="PF02687"/>
    </source>
</evidence>
<keyword evidence="4 6" id="KW-1133">Transmembrane helix</keyword>
<evidence type="ECO:0000256" key="1">
    <source>
        <dbReference type="ARBA" id="ARBA00004651"/>
    </source>
</evidence>
<feature type="transmembrane region" description="Helical" evidence="6">
    <location>
        <begin position="99"/>
        <end position="126"/>
    </location>
</feature>
<dbReference type="Proteomes" id="UP001275315">
    <property type="component" value="Unassembled WGS sequence"/>
</dbReference>
<keyword evidence="5 6" id="KW-0472">Membrane</keyword>
<proteinExistence type="predicted"/>
<dbReference type="EMBL" id="JAWDIQ010000001">
    <property type="protein sequence ID" value="MDY0408811.1"/>
    <property type="molecule type" value="Genomic_DNA"/>
</dbReference>
<name>A0ABU5CR50_9BACI</name>
<gene>
    <name evidence="8" type="ORF">RWD45_09940</name>
</gene>
<feature type="transmembrane region" description="Helical" evidence="6">
    <location>
        <begin position="64"/>
        <end position="93"/>
    </location>
</feature>
<sequence>MDELAIKNDTTFANFISLLGYSLFIILLLCICAIIMLVFLMKFYQREREFLIYRALGGTRKDILRLFILELCIYYLLALLITIIILSVTLFILPAPAQSVLVVVKTVILSFILMVMTTGIFSYIFIKKLHISKLEHIQNKYL</sequence>
<evidence type="ECO:0000256" key="4">
    <source>
        <dbReference type="ARBA" id="ARBA00022989"/>
    </source>
</evidence>
<keyword evidence="2" id="KW-1003">Cell membrane</keyword>
<comment type="subcellular location">
    <subcellularLocation>
        <location evidence="1">Cell membrane</location>
        <topology evidence="1">Multi-pass membrane protein</topology>
    </subcellularLocation>
</comment>
<dbReference type="Pfam" id="PF02687">
    <property type="entry name" value="FtsX"/>
    <property type="match status" value="1"/>
</dbReference>
<dbReference type="RefSeq" id="WP_320379517.1">
    <property type="nucleotide sequence ID" value="NZ_JAWDIQ010000001.1"/>
</dbReference>
<keyword evidence="3 6" id="KW-0812">Transmembrane</keyword>
<evidence type="ECO:0000256" key="2">
    <source>
        <dbReference type="ARBA" id="ARBA00022475"/>
    </source>
</evidence>
<keyword evidence="9" id="KW-1185">Reference proteome</keyword>
<reference evidence="8 9" key="1">
    <citation type="submission" date="2023-10" db="EMBL/GenBank/DDBJ databases">
        <title>Virgibacillus soli CC-YMP-6 genome.</title>
        <authorList>
            <person name="Miliotis G."/>
            <person name="Sengupta P."/>
            <person name="Hameed A."/>
            <person name="Chuvochina M."/>
            <person name="Mcdonagh F."/>
            <person name="Simpson A.C."/>
            <person name="Singh N.K."/>
            <person name="Rekha P.D."/>
            <person name="Raman K."/>
            <person name="Hugenholtz P."/>
            <person name="Venkateswaran K."/>
        </authorList>
    </citation>
    <scope>NUCLEOTIDE SEQUENCE [LARGE SCALE GENOMIC DNA]</scope>
    <source>
        <strain evidence="8 9">CC-YMP-6</strain>
    </source>
</reference>
<evidence type="ECO:0000256" key="5">
    <source>
        <dbReference type="ARBA" id="ARBA00023136"/>
    </source>
</evidence>
<accession>A0ABU5CR50</accession>
<organism evidence="8 9">
    <name type="scientific">Paracerasibacillus soli</name>
    <dbReference type="NCBI Taxonomy" id="480284"/>
    <lineage>
        <taxon>Bacteria</taxon>
        <taxon>Bacillati</taxon>
        <taxon>Bacillota</taxon>
        <taxon>Bacilli</taxon>
        <taxon>Bacillales</taxon>
        <taxon>Bacillaceae</taxon>
        <taxon>Paracerasibacillus</taxon>
    </lineage>
</organism>
<comment type="caution">
    <text evidence="8">The sequence shown here is derived from an EMBL/GenBank/DDBJ whole genome shotgun (WGS) entry which is preliminary data.</text>
</comment>
<evidence type="ECO:0000313" key="8">
    <source>
        <dbReference type="EMBL" id="MDY0408811.1"/>
    </source>
</evidence>